<dbReference type="Pfam" id="PF04093">
    <property type="entry name" value="MreD"/>
    <property type="match status" value="1"/>
</dbReference>
<evidence type="ECO:0000313" key="9">
    <source>
        <dbReference type="EMBL" id="ANB61638.1"/>
    </source>
</evidence>
<sequence length="170" mass="20221">MRKLFLPFLSVVFFVSESLFVELWPKHLWYEQYVFVPRFLLIFLLFVTVYVTRTHGMVYGVIFGLLYDVVYTEILGVYMFAFPLIAYIAAKVMKWFHTHLAVTCFLSMVFISVLECYVYGIQLLIGKTTMSFEQFYSYRLLPTLLVNALFLLVFSYPLKQRLVKMCEREE</sequence>
<dbReference type="InterPro" id="IPR007227">
    <property type="entry name" value="Cell_shape_determining_MreD"/>
</dbReference>
<feature type="transmembrane region" description="Helical" evidence="8">
    <location>
        <begin position="140"/>
        <end position="158"/>
    </location>
</feature>
<dbReference type="OrthoDB" id="1653857at2"/>
<comment type="subcellular location">
    <subcellularLocation>
        <location evidence="1">Cell membrane</location>
        <topology evidence="1">Multi-pass membrane protein</topology>
    </subcellularLocation>
</comment>
<evidence type="ECO:0000256" key="5">
    <source>
        <dbReference type="ARBA" id="ARBA00022960"/>
    </source>
</evidence>
<evidence type="ECO:0000256" key="4">
    <source>
        <dbReference type="ARBA" id="ARBA00022692"/>
    </source>
</evidence>
<keyword evidence="7 8" id="KW-0472">Membrane</keyword>
<reference evidence="9 10" key="1">
    <citation type="journal article" date="2006" name="Syst. Appl. Microbiol.">
        <title>Anoxybacillus amylolyticus sp. nov., a thermophilic amylase producing bacterium isolated from Mount Rittmann (Antarctica).</title>
        <authorList>
            <person name="Poli A."/>
            <person name="Esposito E."/>
            <person name="Lama L."/>
            <person name="Orlando P."/>
            <person name="Nicolaus G."/>
            <person name="de Appolonia F."/>
            <person name="Gambacorta A."/>
            <person name="Nicolaus B."/>
        </authorList>
    </citation>
    <scope>NUCLEOTIDE SEQUENCE [LARGE SCALE GENOMIC DNA]</scope>
    <source>
        <strain evidence="9 10">DSM 15939</strain>
    </source>
</reference>
<feature type="transmembrane region" description="Helical" evidence="8">
    <location>
        <begin position="65"/>
        <end position="90"/>
    </location>
</feature>
<keyword evidence="3" id="KW-1003">Cell membrane</keyword>
<evidence type="ECO:0000256" key="7">
    <source>
        <dbReference type="ARBA" id="ARBA00023136"/>
    </source>
</evidence>
<dbReference type="AlphaFoldDB" id="A0A160F595"/>
<dbReference type="EMBL" id="CP015438">
    <property type="protein sequence ID" value="ANB61638.1"/>
    <property type="molecule type" value="Genomic_DNA"/>
</dbReference>
<evidence type="ECO:0000256" key="8">
    <source>
        <dbReference type="SAM" id="Phobius"/>
    </source>
</evidence>
<proteinExistence type="inferred from homology"/>
<keyword evidence="4 8" id="KW-0812">Transmembrane</keyword>
<dbReference type="PATRIC" id="fig|294699.3.peg.2958"/>
<keyword evidence="6 8" id="KW-1133">Transmembrane helix</keyword>
<dbReference type="RefSeq" id="WP_066326467.1">
    <property type="nucleotide sequence ID" value="NZ_CP015438.1"/>
</dbReference>
<keyword evidence="5" id="KW-0133">Cell shape</keyword>
<name>A0A160F595_9BACL</name>
<dbReference type="NCBIfam" id="TIGR03426">
    <property type="entry name" value="shape_MreD"/>
    <property type="match status" value="1"/>
</dbReference>
<dbReference type="KEGG" id="aamy:GFC30_2870"/>
<accession>A0A160F595</accession>
<protein>
    <submittedName>
        <fullName evidence="9">Rod shape-determining protein MreD</fullName>
    </submittedName>
</protein>
<organism evidence="9 10">
    <name type="scientific">Anoxybacteroides amylolyticum</name>
    <dbReference type="NCBI Taxonomy" id="294699"/>
    <lineage>
        <taxon>Bacteria</taxon>
        <taxon>Bacillati</taxon>
        <taxon>Bacillota</taxon>
        <taxon>Bacilli</taxon>
        <taxon>Bacillales</taxon>
        <taxon>Anoxybacillaceae</taxon>
        <taxon>Anoxybacteroides</taxon>
    </lineage>
</organism>
<keyword evidence="10" id="KW-1185">Reference proteome</keyword>
<gene>
    <name evidence="9" type="primary">mreD</name>
    <name evidence="9" type="ORF">GFC30_2870</name>
</gene>
<dbReference type="GO" id="GO:0008360">
    <property type="term" value="P:regulation of cell shape"/>
    <property type="evidence" value="ECO:0007669"/>
    <property type="project" value="UniProtKB-KW"/>
</dbReference>
<feature type="transmembrane region" description="Helical" evidence="8">
    <location>
        <begin position="96"/>
        <end position="119"/>
    </location>
</feature>
<feature type="transmembrane region" description="Helical" evidence="8">
    <location>
        <begin position="34"/>
        <end position="53"/>
    </location>
</feature>
<dbReference type="GO" id="GO:0005886">
    <property type="term" value="C:plasma membrane"/>
    <property type="evidence" value="ECO:0007669"/>
    <property type="project" value="UniProtKB-SubCell"/>
</dbReference>
<comment type="similarity">
    <text evidence="2">Belongs to the MreD family.</text>
</comment>
<dbReference type="Proteomes" id="UP000076865">
    <property type="component" value="Chromosome"/>
</dbReference>
<evidence type="ECO:0000313" key="10">
    <source>
        <dbReference type="Proteomes" id="UP000076865"/>
    </source>
</evidence>
<evidence type="ECO:0000256" key="6">
    <source>
        <dbReference type="ARBA" id="ARBA00022989"/>
    </source>
</evidence>
<evidence type="ECO:0000256" key="1">
    <source>
        <dbReference type="ARBA" id="ARBA00004651"/>
    </source>
</evidence>
<evidence type="ECO:0000256" key="3">
    <source>
        <dbReference type="ARBA" id="ARBA00022475"/>
    </source>
</evidence>
<evidence type="ECO:0000256" key="2">
    <source>
        <dbReference type="ARBA" id="ARBA00007776"/>
    </source>
</evidence>